<dbReference type="Proteomes" id="UP000295493">
    <property type="component" value="Unassembled WGS sequence"/>
</dbReference>
<evidence type="ECO:0000313" key="3">
    <source>
        <dbReference type="EMBL" id="TDN86940.1"/>
    </source>
</evidence>
<feature type="compositionally biased region" description="Basic and acidic residues" evidence="1">
    <location>
        <begin position="127"/>
        <end position="155"/>
    </location>
</feature>
<dbReference type="Pfam" id="PF11776">
    <property type="entry name" value="RcnB"/>
    <property type="match status" value="1"/>
</dbReference>
<feature type="compositionally biased region" description="Basic and acidic residues" evidence="1">
    <location>
        <begin position="86"/>
        <end position="116"/>
    </location>
</feature>
<dbReference type="OrthoDB" id="7205329at2"/>
<keyword evidence="4" id="KW-1185">Reference proteome</keyword>
<proteinExistence type="predicted"/>
<comment type="caution">
    <text evidence="3">The sequence shown here is derived from an EMBL/GenBank/DDBJ whole genome shotgun (WGS) entry which is preliminary data.</text>
</comment>
<evidence type="ECO:0000256" key="2">
    <source>
        <dbReference type="SAM" id="SignalP"/>
    </source>
</evidence>
<keyword evidence="2" id="KW-0732">Signal</keyword>
<reference evidence="3 4" key="1">
    <citation type="submission" date="2019-03" db="EMBL/GenBank/DDBJ databases">
        <title>Genomic Encyclopedia of Type Strains, Phase IV (KMG-IV): sequencing the most valuable type-strain genomes for metagenomic binning, comparative biology and taxonomic classification.</title>
        <authorList>
            <person name="Goeker M."/>
        </authorList>
    </citation>
    <scope>NUCLEOTIDE SEQUENCE [LARGE SCALE GENOMIC DNA]</scope>
    <source>
        <strain evidence="3 4">DSM 25059</strain>
    </source>
</reference>
<dbReference type="Gene3D" id="3.10.450.160">
    <property type="entry name" value="inner membrane protein cigr"/>
    <property type="match status" value="1"/>
</dbReference>
<evidence type="ECO:0000256" key="1">
    <source>
        <dbReference type="SAM" id="MobiDB-lite"/>
    </source>
</evidence>
<dbReference type="InterPro" id="IPR024572">
    <property type="entry name" value="RcnB"/>
</dbReference>
<sequence length="280" mass="34355">MRNRIFVALFAVTALVPVAAFAAQRTEGRGSIDMQRRDAERGPGWNRDQQRTDRRFDREGRRPGSDEWLREREQQRTAPPPPDLRNPAERAPDRREWRDRDDQRDRRPSQPQDRRWNMTNDSPRPIEAARPDRGDRRDDRWQRRDDRRDDRGDRRRYWSNDSRDQRYDWRNVRHDGARWDNGWRRNDRYDWRNYRARNRHIYHLPRYYAPRGWDGGYRRFRIGVVIGPVLYNSGYWIGDPGYYRLPPVYGPYRWVRYYNDALLVDLRSGIVVDTVYDIFW</sequence>
<feature type="signal peptide" evidence="2">
    <location>
        <begin position="1"/>
        <end position="22"/>
    </location>
</feature>
<protein>
    <submittedName>
        <fullName evidence="3">Nickel/cobalt transporter regulator</fullName>
    </submittedName>
</protein>
<feature type="compositionally biased region" description="Basic and acidic residues" evidence="1">
    <location>
        <begin position="48"/>
        <end position="75"/>
    </location>
</feature>
<dbReference type="EMBL" id="SNWD01000001">
    <property type="protein sequence ID" value="TDN86940.1"/>
    <property type="molecule type" value="Genomic_DNA"/>
</dbReference>
<feature type="region of interest" description="Disordered" evidence="1">
    <location>
        <begin position="25"/>
        <end position="155"/>
    </location>
</feature>
<accession>A0A4R6FZT8</accession>
<gene>
    <name evidence="3" type="ORF">EV664_101518</name>
</gene>
<name>A0A4R6FZT8_9SPHN</name>
<feature type="compositionally biased region" description="Basic and acidic residues" evidence="1">
    <location>
        <begin position="26"/>
        <end position="41"/>
    </location>
</feature>
<dbReference type="AlphaFoldDB" id="A0A4R6FZT8"/>
<feature type="chain" id="PRO_5020414291" evidence="2">
    <location>
        <begin position="23"/>
        <end position="280"/>
    </location>
</feature>
<evidence type="ECO:0000313" key="4">
    <source>
        <dbReference type="Proteomes" id="UP000295493"/>
    </source>
</evidence>
<organism evidence="3 4">
    <name type="scientific">Stakelama pacifica</name>
    <dbReference type="NCBI Taxonomy" id="517720"/>
    <lineage>
        <taxon>Bacteria</taxon>
        <taxon>Pseudomonadati</taxon>
        <taxon>Pseudomonadota</taxon>
        <taxon>Alphaproteobacteria</taxon>
        <taxon>Sphingomonadales</taxon>
        <taxon>Sphingomonadaceae</taxon>
        <taxon>Stakelama</taxon>
    </lineage>
</organism>
<dbReference type="RefSeq" id="WP_133494095.1">
    <property type="nucleotide sequence ID" value="NZ_BMLU01000001.1"/>
</dbReference>